<feature type="compositionally biased region" description="Polar residues" evidence="2">
    <location>
        <begin position="1556"/>
        <end position="1565"/>
    </location>
</feature>
<feature type="coiled-coil region" evidence="1">
    <location>
        <begin position="527"/>
        <end position="561"/>
    </location>
</feature>
<comment type="caution">
    <text evidence="4">The sequence shown here is derived from an EMBL/GenBank/DDBJ whole genome shotgun (WGS) entry which is preliminary data.</text>
</comment>
<feature type="compositionally biased region" description="Polar residues" evidence="2">
    <location>
        <begin position="1374"/>
        <end position="1384"/>
    </location>
</feature>
<feature type="compositionally biased region" description="Gly residues" evidence="2">
    <location>
        <begin position="1637"/>
        <end position="1646"/>
    </location>
</feature>
<feature type="compositionally biased region" description="Gly residues" evidence="2">
    <location>
        <begin position="1570"/>
        <end position="1596"/>
    </location>
</feature>
<keyword evidence="1" id="KW-0175">Coiled coil</keyword>
<name>A0A8H3IYW0_9LECA</name>
<feature type="compositionally biased region" description="Basic and acidic residues" evidence="2">
    <location>
        <begin position="1732"/>
        <end position="1741"/>
    </location>
</feature>
<feature type="compositionally biased region" description="Acidic residues" evidence="2">
    <location>
        <begin position="357"/>
        <end position="395"/>
    </location>
</feature>
<feature type="compositionally biased region" description="Polar residues" evidence="2">
    <location>
        <begin position="1662"/>
        <end position="1694"/>
    </location>
</feature>
<keyword evidence="3" id="KW-1133">Transmembrane helix</keyword>
<feature type="transmembrane region" description="Helical" evidence="3">
    <location>
        <begin position="159"/>
        <end position="178"/>
    </location>
</feature>
<feature type="region of interest" description="Disordered" evidence="2">
    <location>
        <begin position="908"/>
        <end position="928"/>
    </location>
</feature>
<feature type="compositionally biased region" description="Low complexity" evidence="2">
    <location>
        <begin position="908"/>
        <end position="924"/>
    </location>
</feature>
<accession>A0A8H3IYW0</accession>
<feature type="compositionally biased region" description="Acidic residues" evidence="2">
    <location>
        <begin position="755"/>
        <end position="777"/>
    </location>
</feature>
<feature type="compositionally biased region" description="Acidic residues" evidence="2">
    <location>
        <begin position="1185"/>
        <end position="1202"/>
    </location>
</feature>
<feature type="compositionally biased region" description="Low complexity" evidence="2">
    <location>
        <begin position="684"/>
        <end position="695"/>
    </location>
</feature>
<feature type="region of interest" description="Disordered" evidence="2">
    <location>
        <begin position="1226"/>
        <end position="1741"/>
    </location>
</feature>
<feature type="compositionally biased region" description="Basic and acidic residues" evidence="2">
    <location>
        <begin position="778"/>
        <end position="799"/>
    </location>
</feature>
<organism evidence="4 5">
    <name type="scientific">Alectoria fallacina</name>
    <dbReference type="NCBI Taxonomy" id="1903189"/>
    <lineage>
        <taxon>Eukaryota</taxon>
        <taxon>Fungi</taxon>
        <taxon>Dikarya</taxon>
        <taxon>Ascomycota</taxon>
        <taxon>Pezizomycotina</taxon>
        <taxon>Lecanoromycetes</taxon>
        <taxon>OSLEUM clade</taxon>
        <taxon>Lecanoromycetidae</taxon>
        <taxon>Lecanorales</taxon>
        <taxon>Lecanorineae</taxon>
        <taxon>Parmeliaceae</taxon>
        <taxon>Alectoria</taxon>
    </lineage>
</organism>
<feature type="region of interest" description="Disordered" evidence="2">
    <location>
        <begin position="1060"/>
        <end position="1208"/>
    </location>
</feature>
<feature type="compositionally biased region" description="Polar residues" evidence="2">
    <location>
        <begin position="1298"/>
        <end position="1312"/>
    </location>
</feature>
<dbReference type="PANTHER" id="PTHR45615:SF40">
    <property type="entry name" value="MYOSIN HEAVY CHAIN, NON-MUSCLE"/>
    <property type="match status" value="1"/>
</dbReference>
<proteinExistence type="predicted"/>
<evidence type="ECO:0000313" key="5">
    <source>
        <dbReference type="Proteomes" id="UP000664203"/>
    </source>
</evidence>
<keyword evidence="3" id="KW-0812">Transmembrane</keyword>
<dbReference type="PANTHER" id="PTHR45615">
    <property type="entry name" value="MYOSIN HEAVY CHAIN, NON-MUSCLE"/>
    <property type="match status" value="1"/>
</dbReference>
<dbReference type="GO" id="GO:0005737">
    <property type="term" value="C:cytoplasm"/>
    <property type="evidence" value="ECO:0007669"/>
    <property type="project" value="TreeGrafter"/>
</dbReference>
<dbReference type="EMBL" id="CAJPDR010000399">
    <property type="protein sequence ID" value="CAF9935060.1"/>
    <property type="molecule type" value="Genomic_DNA"/>
</dbReference>
<keyword evidence="3" id="KW-0472">Membrane</keyword>
<feature type="region of interest" description="Disordered" evidence="2">
    <location>
        <begin position="744"/>
        <end position="882"/>
    </location>
</feature>
<reference evidence="4" key="1">
    <citation type="submission" date="2021-03" db="EMBL/GenBank/DDBJ databases">
        <authorList>
            <person name="Tagirdzhanova G."/>
        </authorList>
    </citation>
    <scope>NUCLEOTIDE SEQUENCE</scope>
</reference>
<feature type="compositionally biased region" description="Basic and acidic residues" evidence="2">
    <location>
        <begin position="1435"/>
        <end position="1444"/>
    </location>
</feature>
<evidence type="ECO:0000313" key="4">
    <source>
        <dbReference type="EMBL" id="CAF9935060.1"/>
    </source>
</evidence>
<feature type="compositionally biased region" description="Basic and acidic residues" evidence="2">
    <location>
        <begin position="819"/>
        <end position="829"/>
    </location>
</feature>
<protein>
    <submittedName>
        <fullName evidence="4">Uncharacterized protein</fullName>
    </submittedName>
</protein>
<feature type="compositionally biased region" description="Acidic residues" evidence="2">
    <location>
        <begin position="403"/>
        <end position="412"/>
    </location>
</feature>
<evidence type="ECO:0000256" key="3">
    <source>
        <dbReference type="SAM" id="Phobius"/>
    </source>
</evidence>
<gene>
    <name evidence="4" type="ORF">ALECFALPRED_006230</name>
</gene>
<dbReference type="GO" id="GO:0032982">
    <property type="term" value="C:myosin filament"/>
    <property type="evidence" value="ECO:0007669"/>
    <property type="project" value="TreeGrafter"/>
</dbReference>
<sequence>MSAYDMARNMSVGILTYVGATKWVSYMVGDNPYDKKLPWKVLAHILPVRIFEDGFFTSRTITTVATRVQNNTAAHETPYVWARKFLEEAGFNLTERIPAILGVHEYEIPGVDCRHDFLPTHLASAVTPNLIHELSSRWTFTLIGNISQLLLKTIGKLDMVGLAWLLAVLLVSVLLFLWRCDLMLMSWRVWEELKEDVETFAQQKIGPDSKELPAGTITISAADVEILKASANAIEKRINYLRMSKFNFVRGRTGIVFNLNTFRKLQIQLTKAQEAVKKEKAAKARPLVKFVRSRRPGVVFYSHTFAKLQNQLAEARKALEEEKAGHQGTRDFLDHQTNARANAEEELEELRARLETEEPEEEEENPQLETIEEAEEESPAADEAEFQPIAEEEDPKLDTQLENSEESEEEVSTDQMGSQPECEGGTPSLSTQLEGNEKSEENLVAEAADSEHDAEEETAEINTQLETIEESEAESPPEQIDAQADLTAEDEDNADKTQIKRLQVQLHVEQANYRSVFQRKEVFRHGGKKLKKELEDLQAEYNMLEDSRDTWKETCEALEKQTDVKAVRALRDQIASDNAHNERRIEALETQLGFERTNREEAQNIARELRESVKKLKDELEEAVARYENLQTSYEELDNMHGAEERANEDKDDEISDLKAEHERLEARFAALNERYVELNADRTGAAETGAAETGAAEEEDESQRKDKPIFQQPEGSKVTNVEEGAPLRRIQSAPLWLPLAHHGDTFDHMYDVSDYGDDDRDREDGDEDRNDDEDDRDDKPDSGNDDRDGASEDDKNNDNDDAGPNEDDKDDDDDPDDGRDGGADKVATDADLAQEDVVVKSPGVSGDIPSSKLPLKDGKRPTDLQTPDPSPPRIPSKMNGSAIEFVPSVRPKRPVPPLLPHHQAYTASQQGVNSSNSSSGSASPLPTFKIHSAANRATLLPEVSVRGSIQNQYPFPEIYDSTVPMHNELPAHTPAPKAAGPAEAKNAHIQKLNEEVKRLDWRRKSGMPDLVEDEEGVTVPDVVLDDMYDQQVTQFLNFIPIRCARGSVWGAMNDVPSPLENSSIPSTPSNSRLEIGQTNSNGESGNDGEWSDVEADNQAKEDEGAPMLGSYKVTRGHTNDQEGDGTPMLGDHKVTRGHAPVKSSSGMPMLGKYKVTRGEKAASKTSGVLNAGEESGVDGKWSDVEDEEDEGLDQDDQEGDAEPMLGSHKIIRGFTPINNNSGIAMLGNHQVTRGPAPAKISPGTPKAEEDSGNDSQPSSPCPAPKRRLPQQSLTTALPVLQPQSPSRKPTTAPAPITNASLQAAQGHTSDGPNPEGARNGQPANRRPSNIFPGTENATKTHDEDVGDAFADYVREHGRGNLEDSMWADKSDAKTQATPQQAPSTPAEVVTSPHTPNKIDNGEASRAPPRGPANLRGLPKPQPPPGAPTGPRGHASRDPGRERSGSGIQTSVDLEDPDTAPRVRLPTPRSCGIDNPDDTPRVRLPSQPKVSQAQPAPIIPDTCPSTQGELEDDPNPQAAPFGTQDARGFGLPSKPPYRGSPLRNEVWETPARKNDGGTQHRSAASPTGMAVGGDGWSPRGNGRGGRGGQGGQGRGGARTPHKPDSTHGPFTNTPKVVPTRPAAKEDSNILSASRRGGSVGSDGQSGLGTSPRGRGGRDGYQASRQQPGPLQISTPNTSRATTPATDNNKNNRTPPANRGSGQGGQTTPTPKPGSARGPRSANNSFQRWQDAMAKKAAEKEG</sequence>
<dbReference type="Proteomes" id="UP000664203">
    <property type="component" value="Unassembled WGS sequence"/>
</dbReference>
<feature type="region of interest" description="Disordered" evidence="2">
    <location>
        <begin position="683"/>
        <end position="728"/>
    </location>
</feature>
<dbReference type="GO" id="GO:0016460">
    <property type="term" value="C:myosin II complex"/>
    <property type="evidence" value="ECO:0007669"/>
    <property type="project" value="TreeGrafter"/>
</dbReference>
<evidence type="ECO:0000256" key="2">
    <source>
        <dbReference type="SAM" id="MobiDB-lite"/>
    </source>
</evidence>
<feature type="compositionally biased region" description="Polar residues" evidence="2">
    <location>
        <begin position="1270"/>
        <end position="1290"/>
    </location>
</feature>
<dbReference type="GO" id="GO:0051015">
    <property type="term" value="F:actin filament binding"/>
    <property type="evidence" value="ECO:0007669"/>
    <property type="project" value="TreeGrafter"/>
</dbReference>
<keyword evidence="5" id="KW-1185">Reference proteome</keyword>
<feature type="coiled-coil region" evidence="1">
    <location>
        <begin position="585"/>
        <end position="682"/>
    </location>
</feature>
<feature type="compositionally biased region" description="Polar residues" evidence="2">
    <location>
        <begin position="1060"/>
        <end position="1085"/>
    </location>
</feature>
<feature type="compositionally biased region" description="Acidic residues" evidence="2">
    <location>
        <begin position="800"/>
        <end position="818"/>
    </location>
</feature>
<evidence type="ECO:0000256" key="1">
    <source>
        <dbReference type="SAM" id="Coils"/>
    </source>
</evidence>
<feature type="compositionally biased region" description="Low complexity" evidence="2">
    <location>
        <begin position="1705"/>
        <end position="1714"/>
    </location>
</feature>
<dbReference type="OrthoDB" id="2441647at2759"/>
<dbReference type="GO" id="GO:0000146">
    <property type="term" value="F:microfilament motor activity"/>
    <property type="evidence" value="ECO:0007669"/>
    <property type="project" value="TreeGrafter"/>
</dbReference>
<feature type="compositionally biased region" description="Basic and acidic residues" evidence="2">
    <location>
        <begin position="1353"/>
        <end position="1373"/>
    </location>
</feature>
<feature type="region of interest" description="Disordered" evidence="2">
    <location>
        <begin position="343"/>
        <end position="497"/>
    </location>
</feature>